<evidence type="ECO:0000259" key="2">
    <source>
        <dbReference type="Pfam" id="PF20700"/>
    </source>
</evidence>
<name>A0AAN7SNR2_9COLE</name>
<evidence type="ECO:0000256" key="1">
    <source>
        <dbReference type="SAM" id="MobiDB-lite"/>
    </source>
</evidence>
<accession>A0AAN7SNR2</accession>
<protein>
    <recommendedName>
        <fullName evidence="2">Mutator-like transposase domain-containing protein</fullName>
    </recommendedName>
</protein>
<evidence type="ECO:0000313" key="4">
    <source>
        <dbReference type="Proteomes" id="UP001353858"/>
    </source>
</evidence>
<feature type="domain" description="Mutator-like transposase" evidence="2">
    <location>
        <begin position="25"/>
        <end position="120"/>
    </location>
</feature>
<proteinExistence type="predicted"/>
<dbReference type="Proteomes" id="UP001353858">
    <property type="component" value="Unassembled WGS sequence"/>
</dbReference>
<dbReference type="Pfam" id="PF20700">
    <property type="entry name" value="Mutator"/>
    <property type="match status" value="1"/>
</dbReference>
<gene>
    <name evidence="3" type="ORF">RN001_007099</name>
</gene>
<keyword evidence="4" id="KW-1185">Reference proteome</keyword>
<evidence type="ECO:0000313" key="3">
    <source>
        <dbReference type="EMBL" id="KAK4878953.1"/>
    </source>
</evidence>
<sequence length="120" mass="13636">MGSTKTTDTRQKNNNKKENTDKMEGRRLIDVRYFLENAMNFPHNDLFSYASYHVKIIRGIKKGLISKFVLKCDMCQVEHTVNSKKTNGKLNINGAIVNSFVNIGYGFSQLNELASSLNMP</sequence>
<dbReference type="InterPro" id="IPR049012">
    <property type="entry name" value="Mutator_transp_dom"/>
</dbReference>
<feature type="compositionally biased region" description="Basic and acidic residues" evidence="1">
    <location>
        <begin position="7"/>
        <end position="23"/>
    </location>
</feature>
<feature type="region of interest" description="Disordered" evidence="1">
    <location>
        <begin position="1"/>
        <end position="23"/>
    </location>
</feature>
<dbReference type="AlphaFoldDB" id="A0AAN7SNR2"/>
<comment type="caution">
    <text evidence="3">The sequence shown here is derived from an EMBL/GenBank/DDBJ whole genome shotgun (WGS) entry which is preliminary data.</text>
</comment>
<reference evidence="4" key="1">
    <citation type="submission" date="2023-01" db="EMBL/GenBank/DDBJ databases">
        <title>Key to firefly adult light organ development and bioluminescence: homeobox transcription factors regulate luciferase expression and transportation to peroxisome.</title>
        <authorList>
            <person name="Fu X."/>
        </authorList>
    </citation>
    <scope>NUCLEOTIDE SEQUENCE [LARGE SCALE GENOMIC DNA]</scope>
</reference>
<organism evidence="3 4">
    <name type="scientific">Aquatica leii</name>
    <dbReference type="NCBI Taxonomy" id="1421715"/>
    <lineage>
        <taxon>Eukaryota</taxon>
        <taxon>Metazoa</taxon>
        <taxon>Ecdysozoa</taxon>
        <taxon>Arthropoda</taxon>
        <taxon>Hexapoda</taxon>
        <taxon>Insecta</taxon>
        <taxon>Pterygota</taxon>
        <taxon>Neoptera</taxon>
        <taxon>Endopterygota</taxon>
        <taxon>Coleoptera</taxon>
        <taxon>Polyphaga</taxon>
        <taxon>Elateriformia</taxon>
        <taxon>Elateroidea</taxon>
        <taxon>Lampyridae</taxon>
        <taxon>Luciolinae</taxon>
        <taxon>Aquatica</taxon>
    </lineage>
</organism>
<dbReference type="EMBL" id="JARPUR010000003">
    <property type="protein sequence ID" value="KAK4878953.1"/>
    <property type="molecule type" value="Genomic_DNA"/>
</dbReference>